<feature type="binding site" evidence="5">
    <location>
        <position position="162"/>
    </location>
    <ligand>
        <name>Mn(2+)</name>
        <dbReference type="ChEBI" id="CHEBI:29035"/>
    </ligand>
</feature>
<keyword evidence="4 6" id="KW-0560">Oxidoreductase</keyword>
<dbReference type="AlphaFoldDB" id="A0A328AWL1"/>
<dbReference type="InterPro" id="IPR019833">
    <property type="entry name" value="Mn/Fe_SOD_BS"/>
</dbReference>
<accession>A0A328AWL1</accession>
<evidence type="ECO:0000256" key="6">
    <source>
        <dbReference type="RuleBase" id="RU000414"/>
    </source>
</evidence>
<dbReference type="SUPFAM" id="SSF46609">
    <property type="entry name" value="Fe,Mn superoxide dismutase (SOD), N-terminal domain"/>
    <property type="match status" value="1"/>
</dbReference>
<dbReference type="Pfam" id="PF00081">
    <property type="entry name" value="Sod_Fe_N"/>
    <property type="match status" value="1"/>
</dbReference>
<reference evidence="10" key="1">
    <citation type="submission" date="2018-05" db="EMBL/GenBank/DDBJ databases">
        <authorList>
            <person name="Li X."/>
        </authorList>
    </citation>
    <scope>NUCLEOTIDE SEQUENCE [LARGE SCALE GENOMIC DNA]</scope>
    <source>
        <strain evidence="10">HKS-05</strain>
    </source>
</reference>
<feature type="binding site" evidence="5">
    <location>
        <position position="158"/>
    </location>
    <ligand>
        <name>Mn(2+)</name>
        <dbReference type="ChEBI" id="CHEBI:29035"/>
    </ligand>
</feature>
<gene>
    <name evidence="9" type="ORF">DJ021_03965</name>
</gene>
<feature type="domain" description="Manganese/iron superoxide dismutase C-terminal" evidence="8">
    <location>
        <begin position="91"/>
        <end position="191"/>
    </location>
</feature>
<name>A0A328AWL1_9CAUL</name>
<organism evidence="9 10">
    <name type="scientific">Phenylobacterium hankyongense</name>
    <dbReference type="NCBI Taxonomy" id="1813876"/>
    <lineage>
        <taxon>Bacteria</taxon>
        <taxon>Pseudomonadati</taxon>
        <taxon>Pseudomonadota</taxon>
        <taxon>Alphaproteobacteria</taxon>
        <taxon>Caulobacterales</taxon>
        <taxon>Caulobacteraceae</taxon>
        <taxon>Phenylobacterium</taxon>
    </lineage>
</organism>
<dbReference type="EC" id="1.15.1.1" evidence="2 6"/>
<dbReference type="InterPro" id="IPR019831">
    <property type="entry name" value="Mn/Fe_SOD_N"/>
</dbReference>
<dbReference type="GO" id="GO:0004784">
    <property type="term" value="F:superoxide dismutase activity"/>
    <property type="evidence" value="ECO:0007669"/>
    <property type="project" value="UniProtKB-EC"/>
</dbReference>
<dbReference type="RefSeq" id="WP_111456312.1">
    <property type="nucleotide sequence ID" value="NZ_QFYP01000001.1"/>
</dbReference>
<dbReference type="PANTHER" id="PTHR42769:SF3">
    <property type="entry name" value="SUPEROXIDE DISMUTASE [FE] 2, CHLOROPLASTIC"/>
    <property type="match status" value="1"/>
</dbReference>
<dbReference type="Pfam" id="PF02777">
    <property type="entry name" value="Sod_Fe_C"/>
    <property type="match status" value="1"/>
</dbReference>
<dbReference type="InterPro" id="IPR019832">
    <property type="entry name" value="Mn/Fe_SOD_C"/>
</dbReference>
<keyword evidence="3 5" id="KW-0479">Metal-binding</keyword>
<evidence type="ECO:0000256" key="3">
    <source>
        <dbReference type="ARBA" id="ARBA00022723"/>
    </source>
</evidence>
<sequence>MIRLPELPYAYEALQPTISSETMHTHHDKHHAKYVETVNQVVGELGLDGKSLEDILAEAERRSHTKLINNAGQAWNHAFFWDCMTPERRDPTGEIVGAIQAAFGDLAGLKTKFVQAGVDHFGSGWVWLAADGGQLSVTSTHDGGTLATQPQTPLLVCDLWEHAYYLDYKQDRKSFLETWFDRVADWEFAEAQFAAAQGRQQAWSFQEAA</sequence>
<evidence type="ECO:0000256" key="4">
    <source>
        <dbReference type="ARBA" id="ARBA00023002"/>
    </source>
</evidence>
<comment type="similarity">
    <text evidence="1 6">Belongs to the iron/manganese superoxide dismutase family.</text>
</comment>
<dbReference type="SUPFAM" id="SSF54719">
    <property type="entry name" value="Fe,Mn superoxide dismutase (SOD), C-terminal domain"/>
    <property type="match status" value="1"/>
</dbReference>
<evidence type="ECO:0000256" key="5">
    <source>
        <dbReference type="PIRSR" id="PIRSR000349-1"/>
    </source>
</evidence>
<dbReference type="PROSITE" id="PS00088">
    <property type="entry name" value="SOD_MN"/>
    <property type="match status" value="1"/>
</dbReference>
<dbReference type="PRINTS" id="PR01703">
    <property type="entry name" value="MNSODISMTASE"/>
</dbReference>
<evidence type="ECO:0000313" key="9">
    <source>
        <dbReference type="EMBL" id="RAK59019.1"/>
    </source>
</evidence>
<dbReference type="EMBL" id="QFYP01000001">
    <property type="protein sequence ID" value="RAK59019.1"/>
    <property type="molecule type" value="Genomic_DNA"/>
</dbReference>
<dbReference type="PIRSF" id="PIRSF000349">
    <property type="entry name" value="SODismutase"/>
    <property type="match status" value="1"/>
</dbReference>
<evidence type="ECO:0000256" key="1">
    <source>
        <dbReference type="ARBA" id="ARBA00008714"/>
    </source>
</evidence>
<dbReference type="OrthoDB" id="9803125at2"/>
<comment type="caution">
    <text evidence="9">The sequence shown here is derived from an EMBL/GenBank/DDBJ whole genome shotgun (WGS) entry which is preliminary data.</text>
</comment>
<dbReference type="PANTHER" id="PTHR42769">
    <property type="entry name" value="SUPEROXIDE DISMUTASE"/>
    <property type="match status" value="1"/>
</dbReference>
<comment type="function">
    <text evidence="6">Destroys radicals which are normally produced within the cells and which are toxic to biological systems.</text>
</comment>
<feature type="binding site" evidence="5">
    <location>
        <position position="77"/>
    </location>
    <ligand>
        <name>Mn(2+)</name>
        <dbReference type="ChEBI" id="CHEBI:29035"/>
    </ligand>
</feature>
<proteinExistence type="inferred from homology"/>
<dbReference type="InterPro" id="IPR036324">
    <property type="entry name" value="Mn/Fe_SOD_N_sf"/>
</dbReference>
<feature type="domain" description="Manganese/iron superoxide dismutase N-terminal" evidence="7">
    <location>
        <begin position="3"/>
        <end position="85"/>
    </location>
</feature>
<evidence type="ECO:0000256" key="2">
    <source>
        <dbReference type="ARBA" id="ARBA00012682"/>
    </source>
</evidence>
<dbReference type="InterPro" id="IPR001189">
    <property type="entry name" value="Mn/Fe_SOD"/>
</dbReference>
<evidence type="ECO:0000313" key="10">
    <source>
        <dbReference type="Proteomes" id="UP000249842"/>
    </source>
</evidence>
<protein>
    <recommendedName>
        <fullName evidence="2 6">Superoxide dismutase</fullName>
        <ecNumber evidence="2 6">1.15.1.1</ecNumber>
    </recommendedName>
</protein>
<evidence type="ECO:0000259" key="8">
    <source>
        <dbReference type="Pfam" id="PF02777"/>
    </source>
</evidence>
<dbReference type="Gene3D" id="3.55.40.20">
    <property type="entry name" value="Iron/manganese superoxide dismutase, C-terminal domain"/>
    <property type="match status" value="1"/>
</dbReference>
<comment type="catalytic activity">
    <reaction evidence="6">
        <text>2 superoxide + 2 H(+) = H2O2 + O2</text>
        <dbReference type="Rhea" id="RHEA:20696"/>
        <dbReference type="ChEBI" id="CHEBI:15378"/>
        <dbReference type="ChEBI" id="CHEBI:15379"/>
        <dbReference type="ChEBI" id="CHEBI:16240"/>
        <dbReference type="ChEBI" id="CHEBI:18421"/>
        <dbReference type="EC" id="1.15.1.1"/>
    </reaction>
</comment>
<feature type="binding site" evidence="5">
    <location>
        <position position="26"/>
    </location>
    <ligand>
        <name>Mn(2+)</name>
        <dbReference type="ChEBI" id="CHEBI:29035"/>
    </ligand>
</feature>
<dbReference type="GO" id="GO:0046872">
    <property type="term" value="F:metal ion binding"/>
    <property type="evidence" value="ECO:0007669"/>
    <property type="project" value="UniProtKB-KW"/>
</dbReference>
<dbReference type="Proteomes" id="UP000249842">
    <property type="component" value="Unassembled WGS sequence"/>
</dbReference>
<dbReference type="InterPro" id="IPR036314">
    <property type="entry name" value="SOD_C_sf"/>
</dbReference>
<dbReference type="Gene3D" id="1.10.287.990">
    <property type="entry name" value="Fe,Mn superoxide dismutase (SOD) domain"/>
    <property type="match status" value="1"/>
</dbReference>
<evidence type="ECO:0000259" key="7">
    <source>
        <dbReference type="Pfam" id="PF00081"/>
    </source>
</evidence>
<keyword evidence="10" id="KW-1185">Reference proteome</keyword>